<accession>A0AAN0J5B2</accession>
<reference evidence="2" key="1">
    <citation type="journal article" date="2010" name="Nature">
        <title>The Amphimedon queenslandica genome and the evolution of animal complexity.</title>
        <authorList>
            <person name="Srivastava M."/>
            <person name="Simakov O."/>
            <person name="Chapman J."/>
            <person name="Fahey B."/>
            <person name="Gauthier M.E."/>
            <person name="Mitros T."/>
            <person name="Richards G.S."/>
            <person name="Conaco C."/>
            <person name="Dacre M."/>
            <person name="Hellsten U."/>
            <person name="Larroux C."/>
            <person name="Putnam N.H."/>
            <person name="Stanke M."/>
            <person name="Adamska M."/>
            <person name="Darling A."/>
            <person name="Degnan S.M."/>
            <person name="Oakley T.H."/>
            <person name="Plachetzki D.C."/>
            <person name="Zhai Y."/>
            <person name="Adamski M."/>
            <person name="Calcino A."/>
            <person name="Cummins S.F."/>
            <person name="Goodstein D.M."/>
            <person name="Harris C."/>
            <person name="Jackson D.J."/>
            <person name="Leys S.P."/>
            <person name="Shu S."/>
            <person name="Woodcroft B.J."/>
            <person name="Vervoort M."/>
            <person name="Kosik K.S."/>
            <person name="Manning G."/>
            <person name="Degnan B.M."/>
            <person name="Rokhsar D.S."/>
        </authorList>
    </citation>
    <scope>NUCLEOTIDE SEQUENCE [LARGE SCALE GENOMIC DNA]</scope>
</reference>
<dbReference type="EnsemblMetazoa" id="XM_019996378.1">
    <property type="protein sequence ID" value="XP_019851937.1"/>
    <property type="gene ID" value="LOC109581903"/>
</dbReference>
<name>A0AAN0J5B2_AMPQE</name>
<sequence>MSTNGLCQEAVIKLMINQYSNNSVCFKNVLELISQPIIHSFLKENSKHDLCLGLSSMAVVLSPSLLFSILVSHISDPITLFQSLLSLLVLPSSDFKPFLELVMDMYCHSLEGGLEVSSKSEIFQPTDPFLDILNQCLSQSSAKVPSFLKSLLTCSSVCSEHSRSPLLKPLIMDYLFSKLSPLEEKWLLHTVRIICSGTNSSYCQLLLLTILQDWTKENDSNDDADLCKVEMILFEMFGAQTTQDFQIVKWPIHQLKDTVKQKICETGVVWLLNENERFHSLIKGLLCSLRHSSHYSSTTAIWTSVAQIL</sequence>
<dbReference type="RefSeq" id="XP_019851937.1">
    <property type="nucleotide sequence ID" value="XM_019996378.1"/>
</dbReference>
<dbReference type="Proteomes" id="UP000007879">
    <property type="component" value="Unassembled WGS sequence"/>
</dbReference>
<evidence type="ECO:0000313" key="1">
    <source>
        <dbReference type="EnsemblMetazoa" id="XP_019851937.1"/>
    </source>
</evidence>
<proteinExistence type="predicted"/>
<dbReference type="KEGG" id="aqu:109581903"/>
<organism evidence="1 2">
    <name type="scientific">Amphimedon queenslandica</name>
    <name type="common">Sponge</name>
    <dbReference type="NCBI Taxonomy" id="400682"/>
    <lineage>
        <taxon>Eukaryota</taxon>
        <taxon>Metazoa</taxon>
        <taxon>Porifera</taxon>
        <taxon>Demospongiae</taxon>
        <taxon>Heteroscleromorpha</taxon>
        <taxon>Haplosclerida</taxon>
        <taxon>Niphatidae</taxon>
        <taxon>Amphimedon</taxon>
    </lineage>
</organism>
<evidence type="ECO:0000313" key="2">
    <source>
        <dbReference type="Proteomes" id="UP000007879"/>
    </source>
</evidence>
<reference evidence="1" key="2">
    <citation type="submission" date="2024-06" db="UniProtKB">
        <authorList>
            <consortium name="EnsemblMetazoa"/>
        </authorList>
    </citation>
    <scope>IDENTIFICATION</scope>
</reference>
<protein>
    <submittedName>
        <fullName evidence="1">Uncharacterized protein</fullName>
    </submittedName>
</protein>
<dbReference type="GeneID" id="109581903"/>
<dbReference type="AlphaFoldDB" id="A0AAN0J5B2"/>
<keyword evidence="2" id="KW-1185">Reference proteome</keyword>